<evidence type="ECO:0000313" key="3">
    <source>
        <dbReference type="Proteomes" id="UP000185753"/>
    </source>
</evidence>
<dbReference type="InterPro" id="IPR025391">
    <property type="entry name" value="DUF4123"/>
</dbReference>
<evidence type="ECO:0000259" key="1">
    <source>
        <dbReference type="Pfam" id="PF13503"/>
    </source>
</evidence>
<dbReference type="RefSeq" id="WP_067762667.1">
    <property type="nucleotide sequence ID" value="NZ_CP183909.1"/>
</dbReference>
<dbReference type="EMBL" id="LZDS01000006">
    <property type="protein sequence ID" value="OBX29536.1"/>
    <property type="molecule type" value="Genomic_DNA"/>
</dbReference>
<accession>A0A1A7RC74</accession>
<comment type="caution">
    <text evidence="2">The sequence shown here is derived from an EMBL/GenBank/DDBJ whole genome shotgun (WGS) entry which is preliminary data.</text>
</comment>
<organism evidence="2 3">
    <name type="scientific">Acinetobacter gandensis</name>
    <dbReference type="NCBI Taxonomy" id="1443941"/>
    <lineage>
        <taxon>Bacteria</taxon>
        <taxon>Pseudomonadati</taxon>
        <taxon>Pseudomonadota</taxon>
        <taxon>Gammaproteobacteria</taxon>
        <taxon>Moraxellales</taxon>
        <taxon>Moraxellaceae</taxon>
        <taxon>Acinetobacter</taxon>
    </lineage>
</organism>
<dbReference type="Pfam" id="PF13503">
    <property type="entry name" value="DUF4123"/>
    <property type="match status" value="1"/>
</dbReference>
<reference evidence="3" key="1">
    <citation type="submission" date="2016-06" db="EMBL/GenBank/DDBJ databases">
        <authorList>
            <person name="Radolfova-Krizova L."/>
            <person name="Nemec A."/>
        </authorList>
    </citation>
    <scope>NUCLEOTIDE SEQUENCE [LARGE SCALE GENOMIC DNA]</scope>
    <source>
        <strain evidence="3">ANC 4275</strain>
    </source>
</reference>
<gene>
    <name evidence="2" type="ORF">A9J31_13535</name>
</gene>
<dbReference type="OrthoDB" id="6008265at2"/>
<sequence>MSKILKNDLSRFFEQFPRENYFIYGVIDAAQDSSFFKRKDILQSRNILVEAAGDKASELSPHLIQLSHNINSSEWEYINHRMVGTSRMTLIVTMLSFDDLYAHLRQFIDVKFEGGLEMYLAFWDPAILGTLVGQTTDNTLYVQQQVLLEEQKKILLKPIYSWWYWDRLGQIHTIIGDNNCELQIFYDWRQPFEFTIEQEELMVEATFPDHLIYYLKLNNPFLIKSFNNWDLYLYVIEMLKKARECSLNGTRDILNFICLTLIYKDKFESDMFLQSVLLKVKNKIINMDQAMEEIEDLMQLS</sequence>
<dbReference type="AlphaFoldDB" id="A0A1A7RC74"/>
<evidence type="ECO:0000313" key="2">
    <source>
        <dbReference type="EMBL" id="OBX29536.1"/>
    </source>
</evidence>
<feature type="domain" description="DUF4123" evidence="1">
    <location>
        <begin position="24"/>
        <end position="136"/>
    </location>
</feature>
<protein>
    <recommendedName>
        <fullName evidence="1">DUF4123 domain-containing protein</fullName>
    </recommendedName>
</protein>
<dbReference type="Proteomes" id="UP000185753">
    <property type="component" value="Unassembled WGS sequence"/>
</dbReference>
<keyword evidence="3" id="KW-1185">Reference proteome</keyword>
<dbReference type="STRING" id="1443941.A9J31_13535"/>
<proteinExistence type="predicted"/>
<name>A0A1A7RC74_9GAMM</name>